<evidence type="ECO:0008006" key="4">
    <source>
        <dbReference type="Google" id="ProtNLM"/>
    </source>
</evidence>
<protein>
    <recommendedName>
        <fullName evidence="4">LamG domain-containing protein</fullName>
    </recommendedName>
</protein>
<feature type="signal peptide" evidence="1">
    <location>
        <begin position="1"/>
        <end position="23"/>
    </location>
</feature>
<dbReference type="RefSeq" id="WP_378593227.1">
    <property type="nucleotide sequence ID" value="NZ_JBHSKD010000027.1"/>
</dbReference>
<keyword evidence="1" id="KW-0732">Signal</keyword>
<gene>
    <name evidence="2" type="ORF">ACFPGP_21395</name>
</gene>
<evidence type="ECO:0000256" key="1">
    <source>
        <dbReference type="SAM" id="SignalP"/>
    </source>
</evidence>
<accession>A0ABW0BQW8</accession>
<feature type="chain" id="PRO_5047421539" description="LamG domain-containing protein" evidence="1">
    <location>
        <begin position="24"/>
        <end position="217"/>
    </location>
</feature>
<dbReference type="Gene3D" id="2.60.120.200">
    <property type="match status" value="1"/>
</dbReference>
<name>A0ABW0BQW8_9ACTN</name>
<dbReference type="EMBL" id="JBHSKD010000027">
    <property type="protein sequence ID" value="MFC5179252.1"/>
    <property type="molecule type" value="Genomic_DNA"/>
</dbReference>
<keyword evidence="3" id="KW-1185">Reference proteome</keyword>
<organism evidence="2 3">
    <name type="scientific">Nocardioides taihuensis</name>
    <dbReference type="NCBI Taxonomy" id="1835606"/>
    <lineage>
        <taxon>Bacteria</taxon>
        <taxon>Bacillati</taxon>
        <taxon>Actinomycetota</taxon>
        <taxon>Actinomycetes</taxon>
        <taxon>Propionibacteriales</taxon>
        <taxon>Nocardioidaceae</taxon>
        <taxon>Nocardioides</taxon>
    </lineage>
</organism>
<reference evidence="3" key="1">
    <citation type="journal article" date="2019" name="Int. J. Syst. Evol. Microbiol.">
        <title>The Global Catalogue of Microorganisms (GCM) 10K type strain sequencing project: providing services to taxonomists for standard genome sequencing and annotation.</title>
        <authorList>
            <consortium name="The Broad Institute Genomics Platform"/>
            <consortium name="The Broad Institute Genome Sequencing Center for Infectious Disease"/>
            <person name="Wu L."/>
            <person name="Ma J."/>
        </authorList>
    </citation>
    <scope>NUCLEOTIDE SEQUENCE [LARGE SCALE GENOMIC DNA]</scope>
    <source>
        <strain evidence="3">DFY41</strain>
    </source>
</reference>
<sequence>MRRLLAVVSVLLVLYATAPPAAAAPIDTWAYQPATHQLVGGNGTLPFSIQGGATWYAPDGTAAIQFTTAPSLATSTGTGFYAPGTADFTYQAVMSMDRLRSRSTPNVFQLGLYNGPQIKLQLSQTGVPTCVLHGTGGRIKLTSATPSLNDGGRQHTFACWRTGGTVGVTVDGVTTSKVFALGNVTPTGHATAGNRSSTGGAADQLFGKIWQLSVSIG</sequence>
<evidence type="ECO:0000313" key="2">
    <source>
        <dbReference type="EMBL" id="MFC5179252.1"/>
    </source>
</evidence>
<comment type="caution">
    <text evidence="2">The sequence shown here is derived from an EMBL/GenBank/DDBJ whole genome shotgun (WGS) entry which is preliminary data.</text>
</comment>
<dbReference type="InterPro" id="IPR013320">
    <property type="entry name" value="ConA-like_dom_sf"/>
</dbReference>
<evidence type="ECO:0000313" key="3">
    <source>
        <dbReference type="Proteomes" id="UP001596087"/>
    </source>
</evidence>
<dbReference type="Proteomes" id="UP001596087">
    <property type="component" value="Unassembled WGS sequence"/>
</dbReference>
<proteinExistence type="predicted"/>
<dbReference type="SUPFAM" id="SSF49899">
    <property type="entry name" value="Concanavalin A-like lectins/glucanases"/>
    <property type="match status" value="1"/>
</dbReference>